<comment type="caution">
    <text evidence="5">The sequence shown here is derived from an EMBL/GenBank/DDBJ whole genome shotgun (WGS) entry which is preliminary data.</text>
</comment>
<gene>
    <name evidence="5" type="ORF">ABG768_014385</name>
</gene>
<dbReference type="PANTHER" id="PTHR28581">
    <property type="entry name" value="CONSORTIN"/>
    <property type="match status" value="1"/>
</dbReference>
<dbReference type="GO" id="GO:0005886">
    <property type="term" value="C:plasma membrane"/>
    <property type="evidence" value="ECO:0007669"/>
    <property type="project" value="TreeGrafter"/>
</dbReference>
<dbReference type="GO" id="GO:0030133">
    <property type="term" value="C:transport vesicle"/>
    <property type="evidence" value="ECO:0007669"/>
    <property type="project" value="TreeGrafter"/>
</dbReference>
<feature type="region of interest" description="Disordered" evidence="1">
    <location>
        <begin position="52"/>
        <end position="86"/>
    </location>
</feature>
<dbReference type="Pfam" id="PF15281">
    <property type="entry name" value="Consortin_C"/>
    <property type="match status" value="1"/>
</dbReference>
<feature type="domain" description="Consortin N-terminal" evidence="4">
    <location>
        <begin position="104"/>
        <end position="155"/>
    </location>
</feature>
<dbReference type="GO" id="GO:0005802">
    <property type="term" value="C:trans-Golgi network"/>
    <property type="evidence" value="ECO:0007669"/>
    <property type="project" value="InterPro"/>
</dbReference>
<dbReference type="AlphaFoldDB" id="A0AAW1Z8B9"/>
<feature type="region of interest" description="Disordered" evidence="1">
    <location>
        <begin position="210"/>
        <end position="276"/>
    </location>
</feature>
<organism evidence="5 6">
    <name type="scientific">Culter alburnus</name>
    <name type="common">Topmouth culter</name>
    <dbReference type="NCBI Taxonomy" id="194366"/>
    <lineage>
        <taxon>Eukaryota</taxon>
        <taxon>Metazoa</taxon>
        <taxon>Chordata</taxon>
        <taxon>Craniata</taxon>
        <taxon>Vertebrata</taxon>
        <taxon>Euteleostomi</taxon>
        <taxon>Actinopterygii</taxon>
        <taxon>Neopterygii</taxon>
        <taxon>Teleostei</taxon>
        <taxon>Ostariophysi</taxon>
        <taxon>Cypriniformes</taxon>
        <taxon>Xenocyprididae</taxon>
        <taxon>Xenocypridinae</taxon>
        <taxon>Culter</taxon>
    </lineage>
</organism>
<dbReference type="InterPro" id="IPR028129">
    <property type="entry name" value="Consortin_C"/>
</dbReference>
<accession>A0AAW1Z8B9</accession>
<dbReference type="Proteomes" id="UP001479290">
    <property type="component" value="Unassembled WGS sequence"/>
</dbReference>
<evidence type="ECO:0000313" key="6">
    <source>
        <dbReference type="Proteomes" id="UP001479290"/>
    </source>
</evidence>
<reference evidence="5 6" key="1">
    <citation type="submission" date="2024-05" db="EMBL/GenBank/DDBJ databases">
        <title>A high-quality chromosomal-level genome assembly of Topmouth culter (Culter alburnus).</title>
        <authorList>
            <person name="Zhao H."/>
        </authorList>
    </citation>
    <scope>NUCLEOTIDE SEQUENCE [LARGE SCALE GENOMIC DNA]</scope>
    <source>
        <strain evidence="5">CATC2023</strain>
        <tissue evidence="5">Muscle</tissue>
    </source>
</reference>
<feature type="compositionally biased region" description="Polar residues" evidence="1">
    <location>
        <begin position="64"/>
        <end position="73"/>
    </location>
</feature>
<feature type="transmembrane region" description="Helical" evidence="2">
    <location>
        <begin position="359"/>
        <end position="382"/>
    </location>
</feature>
<evidence type="ECO:0000313" key="5">
    <source>
        <dbReference type="EMBL" id="KAK9956666.1"/>
    </source>
</evidence>
<dbReference type="GO" id="GO:0071253">
    <property type="term" value="F:connexin binding"/>
    <property type="evidence" value="ECO:0007669"/>
    <property type="project" value="InterPro"/>
</dbReference>
<proteinExistence type="predicted"/>
<dbReference type="InterPro" id="IPR054132">
    <property type="entry name" value="Consortin_N"/>
</dbReference>
<feature type="domain" description="Consortin C-terminal" evidence="3">
    <location>
        <begin position="306"/>
        <end position="416"/>
    </location>
</feature>
<name>A0AAW1Z8B9_CULAL</name>
<dbReference type="GO" id="GO:0042998">
    <property type="term" value="P:positive regulation of Golgi to plasma membrane protein transport"/>
    <property type="evidence" value="ECO:0007669"/>
    <property type="project" value="InterPro"/>
</dbReference>
<feature type="compositionally biased region" description="Acidic residues" evidence="1">
    <location>
        <begin position="244"/>
        <end position="276"/>
    </location>
</feature>
<keyword evidence="6" id="KW-1185">Reference proteome</keyword>
<keyword evidence="2" id="KW-0812">Transmembrane</keyword>
<feature type="compositionally biased region" description="Basic and acidic residues" evidence="1">
    <location>
        <begin position="52"/>
        <end position="61"/>
    </location>
</feature>
<dbReference type="Pfam" id="PF22883">
    <property type="entry name" value="Consortin_N"/>
    <property type="match status" value="1"/>
</dbReference>
<protein>
    <recommendedName>
        <fullName evidence="7">Consortin C-terminal domain-containing protein</fullName>
    </recommendedName>
</protein>
<evidence type="ECO:0000259" key="4">
    <source>
        <dbReference type="Pfam" id="PF22883"/>
    </source>
</evidence>
<evidence type="ECO:0000259" key="3">
    <source>
        <dbReference type="Pfam" id="PF15281"/>
    </source>
</evidence>
<keyword evidence="2" id="KW-1133">Transmembrane helix</keyword>
<evidence type="ECO:0008006" key="7">
    <source>
        <dbReference type="Google" id="ProtNLM"/>
    </source>
</evidence>
<sequence>MGESETRKSVRWKEVSTITQTTEDIITSYLTTSDENQNKLQEAEVMDLEAVKHDSENRNPEEGSPTNIKSHSCSLDHGRLSGIVPPGPSPSLLASLQSLVEENDHMLLPHSLHQIAESYFLEEDYQWAVEFLHLEKLYHERLLSNLASIQEKWESQRKISIQTESNSPLNANGTDREREHMEVLSHICRTHQRPNLSLEKNMDDIKLQNSPTHVTEHRRSKQVQASVNSTERENRADDCSWLEAEQEPEENCELNEDEDEEEEEEEEEEEGLEEDECWNEELQDDADFDGQVPVDELDNLIQVKEMFPSNGLVSILKKRVCVMETENATPQKDSTKRKVRFREPDDAFDQDQSAGNSCLVLLLLCLATVVISMGGTALYCLVGEAYSNVCVDFSQNVEFYFGPVRRGVDAFTQWLSSGAS</sequence>
<dbReference type="EMBL" id="JAWDJR010000020">
    <property type="protein sequence ID" value="KAK9956666.1"/>
    <property type="molecule type" value="Genomic_DNA"/>
</dbReference>
<dbReference type="InterPro" id="IPR042318">
    <property type="entry name" value="Consortin"/>
</dbReference>
<evidence type="ECO:0000256" key="2">
    <source>
        <dbReference type="SAM" id="Phobius"/>
    </source>
</evidence>
<evidence type="ECO:0000256" key="1">
    <source>
        <dbReference type="SAM" id="MobiDB-lite"/>
    </source>
</evidence>
<dbReference type="PANTHER" id="PTHR28581:SF1">
    <property type="entry name" value="CONSORTIN"/>
    <property type="match status" value="1"/>
</dbReference>
<keyword evidence="2" id="KW-0472">Membrane</keyword>